<evidence type="ECO:0000313" key="7">
    <source>
        <dbReference type="Proteomes" id="UP001387110"/>
    </source>
</evidence>
<reference evidence="4 7" key="3">
    <citation type="submission" date="2023-12" db="EMBL/GenBank/DDBJ databases">
        <authorList>
            <person name="Easwaran N."/>
            <person name="Lazarus H.P.S."/>
        </authorList>
    </citation>
    <scope>NUCLEOTIDE SEQUENCE [LARGE SCALE GENOMIC DNA]</scope>
    <source>
        <strain evidence="4 7">VIT-2023</strain>
    </source>
</reference>
<proteinExistence type="predicted"/>
<name>A0A0V8GH06_9BACL</name>
<protein>
    <submittedName>
        <fullName evidence="4">DUF2188 domain-containing protein</fullName>
    </submittedName>
</protein>
<dbReference type="EMBL" id="LNQL01000002">
    <property type="protein sequence ID" value="KSU49591.1"/>
    <property type="molecule type" value="Genomic_DNA"/>
</dbReference>
<keyword evidence="7" id="KW-1185">Reference proteome</keyword>
<evidence type="ECO:0000313" key="4">
    <source>
        <dbReference type="EMBL" id="MEI4462874.1"/>
    </source>
</evidence>
<dbReference type="Pfam" id="PF09954">
    <property type="entry name" value="DUF2188"/>
    <property type="match status" value="1"/>
</dbReference>
<accession>A0A0V8GH06</accession>
<dbReference type="Proteomes" id="UP000053797">
    <property type="component" value="Unassembled WGS sequence"/>
</dbReference>
<feature type="compositionally biased region" description="Basic and acidic residues" evidence="1">
    <location>
        <begin position="55"/>
        <end position="66"/>
    </location>
</feature>
<sequence length="74" mass="8363">MKREQHVTPHPKGGYQVKAAGATRATKRFATQKEAIAEGRRIAKKQKTELVIHNKEGQIREKDSYGHDPFPPRG</sequence>
<evidence type="ECO:0000313" key="6">
    <source>
        <dbReference type="Proteomes" id="UP000072605"/>
    </source>
</evidence>
<organism evidence="2 5">
    <name type="scientific">Exiguobacterium indicum</name>
    <dbReference type="NCBI Taxonomy" id="296995"/>
    <lineage>
        <taxon>Bacteria</taxon>
        <taxon>Bacillati</taxon>
        <taxon>Bacillota</taxon>
        <taxon>Bacilli</taxon>
        <taxon>Bacillales</taxon>
        <taxon>Bacillales Family XII. Incertae Sedis</taxon>
        <taxon>Exiguobacterium</taxon>
    </lineage>
</organism>
<reference evidence="2 5" key="1">
    <citation type="journal article" date="2015" name="Int. J. Syst. Evol. Microbiol.">
        <title>Exiguobacterium enclense sp. nov., isolated from sediment.</title>
        <authorList>
            <person name="Dastager S.G."/>
            <person name="Mawlankar R."/>
            <person name="Sonalkar V.V."/>
            <person name="Thorat M.N."/>
            <person name="Mual P."/>
            <person name="Verma A."/>
            <person name="Krishnamurthi S."/>
            <person name="Tang S.K."/>
            <person name="Li W.J."/>
        </authorList>
    </citation>
    <scope>NUCLEOTIDE SEQUENCE [LARGE SCALE GENOMIC DNA]</scope>
    <source>
        <strain evidence="2 5">NIO-1109</strain>
    </source>
</reference>
<dbReference type="AlphaFoldDB" id="A0A0V8GH06"/>
<gene>
    <name evidence="2" type="ORF">AS033_09535</name>
    <name evidence="3" type="ORF">RSA11_07745</name>
    <name evidence="4" type="ORF">SZL87_10590</name>
</gene>
<dbReference type="OrthoDB" id="8858565at2"/>
<evidence type="ECO:0000313" key="3">
    <source>
        <dbReference type="EMBL" id="KTR27158.1"/>
    </source>
</evidence>
<comment type="caution">
    <text evidence="2">The sequence shown here is derived from an EMBL/GenBank/DDBJ whole genome shotgun (WGS) entry which is preliminary data.</text>
</comment>
<dbReference type="InterPro" id="IPR018691">
    <property type="entry name" value="DUF2188"/>
</dbReference>
<reference evidence="3 6" key="2">
    <citation type="journal article" date="2016" name="Front. Microbiol.">
        <title>Genomic Resource of Rice Seed Associated Bacteria.</title>
        <authorList>
            <person name="Midha S."/>
            <person name="Bansal K."/>
            <person name="Sharma S."/>
            <person name="Kumar N."/>
            <person name="Patil P.P."/>
            <person name="Chaudhry V."/>
            <person name="Patil P.B."/>
        </authorList>
    </citation>
    <scope>NUCLEOTIDE SEQUENCE [LARGE SCALE GENOMIC DNA]</scope>
    <source>
        <strain evidence="3 6">RSA11</strain>
    </source>
</reference>
<evidence type="ECO:0000313" key="2">
    <source>
        <dbReference type="EMBL" id="KSU49591.1"/>
    </source>
</evidence>
<dbReference type="RefSeq" id="WP_058265324.1">
    <property type="nucleotide sequence ID" value="NZ_FMYN01000002.1"/>
</dbReference>
<feature type="region of interest" description="Disordered" evidence="1">
    <location>
        <begin position="55"/>
        <end position="74"/>
    </location>
</feature>
<dbReference type="EMBL" id="JBAWKY010000002">
    <property type="protein sequence ID" value="MEI4462874.1"/>
    <property type="molecule type" value="Genomic_DNA"/>
</dbReference>
<dbReference type="EMBL" id="LDQV01000018">
    <property type="protein sequence ID" value="KTR27158.1"/>
    <property type="molecule type" value="Genomic_DNA"/>
</dbReference>
<evidence type="ECO:0000256" key="1">
    <source>
        <dbReference type="SAM" id="MobiDB-lite"/>
    </source>
</evidence>
<dbReference type="Proteomes" id="UP001387110">
    <property type="component" value="Unassembled WGS sequence"/>
</dbReference>
<dbReference type="Proteomes" id="UP000072605">
    <property type="component" value="Unassembled WGS sequence"/>
</dbReference>
<evidence type="ECO:0000313" key="5">
    <source>
        <dbReference type="Proteomes" id="UP000053797"/>
    </source>
</evidence>